<dbReference type="PROSITE" id="PS51192">
    <property type="entry name" value="HELICASE_ATP_BIND_1"/>
    <property type="match status" value="1"/>
</dbReference>
<gene>
    <name evidence="14" type="ORF">CYME_CMQ393C</name>
</gene>
<keyword evidence="9" id="KW-0472">Membrane</keyword>
<dbReference type="Gene3D" id="3.40.50.300">
    <property type="entry name" value="P-loop containing nucleotide triphosphate hydrolases"/>
    <property type="match status" value="2"/>
</dbReference>
<dbReference type="HOGENOM" id="CLU_005314_3_0_1"/>
<dbReference type="InterPro" id="IPR011115">
    <property type="entry name" value="SecA_DEAD"/>
</dbReference>
<evidence type="ECO:0000313" key="14">
    <source>
        <dbReference type="EMBL" id="BAM82242.1"/>
    </source>
</evidence>
<evidence type="ECO:0000256" key="4">
    <source>
        <dbReference type="ARBA" id="ARBA00022741"/>
    </source>
</evidence>
<evidence type="ECO:0000259" key="12">
    <source>
        <dbReference type="PROSITE" id="PS51192"/>
    </source>
</evidence>
<dbReference type="NCBIfam" id="TIGR00963">
    <property type="entry name" value="secA"/>
    <property type="match status" value="1"/>
</dbReference>
<evidence type="ECO:0000256" key="11">
    <source>
        <dbReference type="SAM" id="Coils"/>
    </source>
</evidence>
<proteinExistence type="inferred from homology"/>
<reference evidence="14 15" key="2">
    <citation type="journal article" date="2007" name="BMC Biol.">
        <title>A 100%-complete sequence reveals unusually simple genomic features in the hot-spring red alga Cyanidioschyzon merolae.</title>
        <authorList>
            <person name="Nozaki H."/>
            <person name="Takano H."/>
            <person name="Misumi O."/>
            <person name="Terasawa K."/>
            <person name="Matsuzaki M."/>
            <person name="Maruyama S."/>
            <person name="Nishida K."/>
            <person name="Yagisawa F."/>
            <person name="Yoshida Y."/>
            <person name="Fujiwara T."/>
            <person name="Takio S."/>
            <person name="Tamura K."/>
            <person name="Chung S.J."/>
            <person name="Nakamura S."/>
            <person name="Kuroiwa H."/>
            <person name="Tanaka K."/>
            <person name="Sato N."/>
            <person name="Kuroiwa T."/>
        </authorList>
    </citation>
    <scope>NUCLEOTIDE SEQUENCE [LARGE SCALE GENOMIC DNA]</scope>
    <source>
        <strain evidence="14 15">10D</strain>
    </source>
</reference>
<comment type="similarity">
    <text evidence="2 10">Belongs to the SecA family.</text>
</comment>
<feature type="domain" description="Helicase ATP-binding" evidence="12">
    <location>
        <begin position="174"/>
        <end position="317"/>
    </location>
</feature>
<keyword evidence="5 10" id="KW-0067">ATP-binding</keyword>
<dbReference type="InterPro" id="IPR011116">
    <property type="entry name" value="SecA_Wing/Scaffold"/>
</dbReference>
<dbReference type="CDD" id="cd18803">
    <property type="entry name" value="SF2_C_secA"/>
    <property type="match status" value="1"/>
</dbReference>
<dbReference type="PRINTS" id="PR00906">
    <property type="entry name" value="SECA"/>
</dbReference>
<evidence type="ECO:0000256" key="6">
    <source>
        <dbReference type="ARBA" id="ARBA00022927"/>
    </source>
</evidence>
<dbReference type="FunFam" id="3.90.1440.10:FF:000003">
    <property type="entry name" value="Preprotein translocase SecA subunit"/>
    <property type="match status" value="1"/>
</dbReference>
<accession>M1VGG3</accession>
<dbReference type="STRING" id="280699.M1VGG3"/>
<dbReference type="OMA" id="MVHYDVQ"/>
<dbReference type="EMBL" id="AP006499">
    <property type="protein sequence ID" value="BAM82242.1"/>
    <property type="molecule type" value="Genomic_DNA"/>
</dbReference>
<evidence type="ECO:0000256" key="5">
    <source>
        <dbReference type="ARBA" id="ARBA00022840"/>
    </source>
</evidence>
<dbReference type="InterPro" id="IPR044722">
    <property type="entry name" value="SecA_SF2_C"/>
</dbReference>
<dbReference type="SUPFAM" id="SSF52540">
    <property type="entry name" value="P-loop containing nucleoside triphosphate hydrolases"/>
    <property type="match status" value="2"/>
</dbReference>
<keyword evidence="6 10" id="KW-0653">Protein transport</keyword>
<dbReference type="GO" id="GO:0017038">
    <property type="term" value="P:protein import"/>
    <property type="evidence" value="ECO:0007669"/>
    <property type="project" value="InterPro"/>
</dbReference>
<dbReference type="GO" id="GO:0006605">
    <property type="term" value="P:protein targeting"/>
    <property type="evidence" value="ECO:0007669"/>
    <property type="project" value="InterPro"/>
</dbReference>
<evidence type="ECO:0000256" key="8">
    <source>
        <dbReference type="ARBA" id="ARBA00023010"/>
    </source>
</evidence>
<dbReference type="PROSITE" id="PS01312">
    <property type="entry name" value="SECA"/>
    <property type="match status" value="1"/>
</dbReference>
<comment type="subcellular location">
    <subcellularLocation>
        <location evidence="1">Membrane</location>
        <topology evidence="1">Peripheral membrane protein</topology>
    </subcellularLocation>
</comment>
<dbReference type="RefSeq" id="XP_005538278.1">
    <property type="nucleotide sequence ID" value="XM_005538221.1"/>
</dbReference>
<dbReference type="AlphaFoldDB" id="M1VGG3"/>
<dbReference type="InterPro" id="IPR027417">
    <property type="entry name" value="P-loop_NTPase"/>
</dbReference>
<keyword evidence="4 10" id="KW-0547">Nucleotide-binding</keyword>
<dbReference type="HAMAP" id="MF_01382">
    <property type="entry name" value="SecA"/>
    <property type="match status" value="1"/>
</dbReference>
<evidence type="ECO:0000256" key="10">
    <source>
        <dbReference type="RuleBase" id="RU003874"/>
    </source>
</evidence>
<dbReference type="PROSITE" id="PS51196">
    <property type="entry name" value="SECA_MOTOR_DEAD"/>
    <property type="match status" value="1"/>
</dbReference>
<dbReference type="OrthoDB" id="27934at2759"/>
<dbReference type="Pfam" id="PF21090">
    <property type="entry name" value="P-loop_SecA"/>
    <property type="match status" value="1"/>
</dbReference>
<dbReference type="PANTHER" id="PTHR30612">
    <property type="entry name" value="SECA INNER MEMBRANE COMPONENT OF SEC PROTEIN SECRETION SYSTEM"/>
    <property type="match status" value="1"/>
</dbReference>
<dbReference type="Proteomes" id="UP000007014">
    <property type="component" value="Chromosome 17"/>
</dbReference>
<dbReference type="InterPro" id="IPR014018">
    <property type="entry name" value="SecA_motor_DEAD"/>
</dbReference>
<evidence type="ECO:0000256" key="7">
    <source>
        <dbReference type="ARBA" id="ARBA00022967"/>
    </source>
</evidence>
<dbReference type="SUPFAM" id="SSF81767">
    <property type="entry name" value="Pre-protein crosslinking domain of SecA"/>
    <property type="match status" value="1"/>
</dbReference>
<dbReference type="InterPro" id="IPR036266">
    <property type="entry name" value="SecA_Wing/Scaffold_sf"/>
</dbReference>
<keyword evidence="8 10" id="KW-0811">Translocation</keyword>
<dbReference type="KEGG" id="cme:CYME_CMQ393C"/>
<dbReference type="InterPro" id="IPR036670">
    <property type="entry name" value="SecA_X-link_sf"/>
</dbReference>
<name>M1VGG3_CYAM1</name>
<dbReference type="Pfam" id="PF07517">
    <property type="entry name" value="SecA_DEAD"/>
    <property type="match status" value="1"/>
</dbReference>
<organism evidence="14 15">
    <name type="scientific">Cyanidioschyzon merolae (strain NIES-3377 / 10D)</name>
    <name type="common">Unicellular red alga</name>
    <dbReference type="NCBI Taxonomy" id="280699"/>
    <lineage>
        <taxon>Eukaryota</taxon>
        <taxon>Rhodophyta</taxon>
        <taxon>Bangiophyceae</taxon>
        <taxon>Cyanidiales</taxon>
        <taxon>Cyanidiaceae</taxon>
        <taxon>Cyanidioschyzon</taxon>
    </lineage>
</organism>
<dbReference type="SMART" id="SM00958">
    <property type="entry name" value="SecA_PP_bind"/>
    <property type="match status" value="1"/>
</dbReference>
<keyword evidence="7" id="KW-1278">Translocase</keyword>
<sequence length="1011" mass="113022">MFHVTYPFTQRQCFLRSREACLATLPAGAFRKHLWRPSCWSFRTRLRKEASLRKSTVLAPLTRRLQLSLFGLPERFVRKSKSPVSAESSVATELTRDRVKDPTLAKYWDTLLEINALEAELEQLKSDELRARLDALRRNDSVRSGDPPLAEVFAIVREAARRTLSMRPFDVQVLGGLALFHGCVAEIATGEGKTLIATMPACASALAARGTVLVVTVNDYLCRRDFENMGPLYRSLGFSVGCVTSATERAARQRAYACDITYVTNAELGFDYLRDHLVLSAADQVLVRPKPFYFCLLDEADSIMIDEARTPLIISQAAEAPTEKYATAAKLAANLQRDRHYTVYEKERNVTLTGAGYEACEEALQVPTLFAAADPWAPFVLNALKAKELYQRDIDYVVRGDQVLIVDEFTGRVLQGRRWSEGLHQAIEAKEGLAVRTEPRTVASISYQSFFRLFPRLAGMTGTAATDAAEIRETYGLEVVVVPTALPVVRRDYPDVVFRTSRGKLLAVVAEIRRLHLRKVPVLVGTTSIEASERISALLSEGERVPHEVLNARPENAERESEIIAQAGRLGAVTIATNMAGRGTDIVLGGNVSSLARALLQRELLATFALGPECSSGAGDRASTEHFLSCLEEAEHHQLHCFGEKIAEALRSQRSTDPGPRLIIESMEQLHQLMLQAAEFQEPTLPFSAEAQELVREALQWLEKQLRPRLDAERAAVLDLGGLHILGTERHESRRIDNQLRGRAGRQGDPGCSRFFLSLEDPIFRVFGGDRMARLAEAFRLDETTPIESVQVARTLDNVQRSIEQYYAGIRKQLFAYDEVLSQQRKVLYRQRNRFLEADEALLFGSDAAAARASGVLAGLAGDWIRTTIQDILQANRRDPAKCVQKLKAFFPGALLNESMCQSAAAIDQVAAAVGVRLSQHRRMLQQSAPQQDVAVFRYLALVQHDQLWSEHLRKLALLRDMSSLQTLRQVDPLQQYQQDSFQLFEQMMAQIRRNTVYSFFKYSPGPTVSA</sequence>
<dbReference type="GO" id="GO:0016020">
    <property type="term" value="C:membrane"/>
    <property type="evidence" value="ECO:0007669"/>
    <property type="project" value="UniProtKB-SubCell"/>
</dbReference>
<evidence type="ECO:0000313" key="15">
    <source>
        <dbReference type="Proteomes" id="UP000007014"/>
    </source>
</evidence>
<keyword evidence="15" id="KW-1185">Reference proteome</keyword>
<dbReference type="PANTHER" id="PTHR30612:SF0">
    <property type="entry name" value="CHLOROPLAST PROTEIN-TRANSPORTING ATPASE"/>
    <property type="match status" value="1"/>
</dbReference>
<dbReference type="SUPFAM" id="SSF81886">
    <property type="entry name" value="Helical scaffold and wing domains of SecA"/>
    <property type="match status" value="1"/>
</dbReference>
<dbReference type="SMART" id="SM00957">
    <property type="entry name" value="SecA_DEAD"/>
    <property type="match status" value="1"/>
</dbReference>
<evidence type="ECO:0000256" key="1">
    <source>
        <dbReference type="ARBA" id="ARBA00004170"/>
    </source>
</evidence>
<evidence type="ECO:0000256" key="2">
    <source>
        <dbReference type="ARBA" id="ARBA00007650"/>
    </source>
</evidence>
<dbReference type="InterPro" id="IPR020937">
    <property type="entry name" value="SecA_CS"/>
</dbReference>
<evidence type="ECO:0000256" key="9">
    <source>
        <dbReference type="ARBA" id="ARBA00023136"/>
    </source>
</evidence>
<feature type="coiled-coil region" evidence="11">
    <location>
        <begin position="107"/>
        <end position="139"/>
    </location>
</feature>
<dbReference type="GO" id="GO:0009507">
    <property type="term" value="C:chloroplast"/>
    <property type="evidence" value="ECO:0000314"/>
    <property type="project" value="CACAO"/>
</dbReference>
<dbReference type="Gene3D" id="3.90.1440.10">
    <property type="entry name" value="SecA, preprotein cross-linking domain"/>
    <property type="match status" value="1"/>
</dbReference>
<evidence type="ECO:0000256" key="3">
    <source>
        <dbReference type="ARBA" id="ARBA00022448"/>
    </source>
</evidence>
<feature type="domain" description="SecA family profile" evidence="13">
    <location>
        <begin position="89"/>
        <end position="788"/>
    </location>
</feature>
<dbReference type="eggNOG" id="ENOG502QS7I">
    <property type="taxonomic scope" value="Eukaryota"/>
</dbReference>
<dbReference type="Gene3D" id="1.10.3060.10">
    <property type="entry name" value="Helical scaffold and wing domains of SecA"/>
    <property type="match status" value="1"/>
</dbReference>
<dbReference type="Pfam" id="PF01043">
    <property type="entry name" value="SecA_PP_bind"/>
    <property type="match status" value="1"/>
</dbReference>
<dbReference type="InterPro" id="IPR000185">
    <property type="entry name" value="SecA"/>
</dbReference>
<dbReference type="InterPro" id="IPR014001">
    <property type="entry name" value="Helicase_ATP-bd"/>
</dbReference>
<dbReference type="Pfam" id="PF07516">
    <property type="entry name" value="SecA_SW"/>
    <property type="match status" value="1"/>
</dbReference>
<dbReference type="CDD" id="cd17928">
    <property type="entry name" value="DEXDc_SecA"/>
    <property type="match status" value="1"/>
</dbReference>
<dbReference type="Gramene" id="CMQ393CT">
    <property type="protein sequence ID" value="CMQ393CT"/>
    <property type="gene ID" value="CMQ393C"/>
</dbReference>
<dbReference type="GeneID" id="16996361"/>
<keyword evidence="3 10" id="KW-0813">Transport</keyword>
<dbReference type="GO" id="GO:0005524">
    <property type="term" value="F:ATP binding"/>
    <property type="evidence" value="ECO:0007669"/>
    <property type="project" value="UniProtKB-KW"/>
</dbReference>
<dbReference type="GO" id="GO:0006886">
    <property type="term" value="P:intracellular protein transport"/>
    <property type="evidence" value="ECO:0007669"/>
    <property type="project" value="InterPro"/>
</dbReference>
<keyword evidence="11" id="KW-0175">Coiled coil</keyword>
<protein>
    <recommendedName>
        <fullName evidence="10">Protein translocase subunit SecA</fullName>
    </recommendedName>
</protein>
<reference evidence="14 15" key="1">
    <citation type="journal article" date="2004" name="Nature">
        <title>Genome sequence of the ultrasmall unicellular red alga Cyanidioschyzon merolae 10D.</title>
        <authorList>
            <person name="Matsuzaki M."/>
            <person name="Misumi O."/>
            <person name="Shin-i T."/>
            <person name="Maruyama S."/>
            <person name="Takahara M."/>
            <person name="Miyagishima S."/>
            <person name="Mori T."/>
            <person name="Nishida K."/>
            <person name="Yagisawa F."/>
            <person name="Nishida K."/>
            <person name="Yoshida Y."/>
            <person name="Nishimura Y."/>
            <person name="Nakao S."/>
            <person name="Kobayashi T."/>
            <person name="Momoyama Y."/>
            <person name="Higashiyama T."/>
            <person name="Minoda A."/>
            <person name="Sano M."/>
            <person name="Nomoto H."/>
            <person name="Oishi K."/>
            <person name="Hayashi H."/>
            <person name="Ohta F."/>
            <person name="Nishizaka S."/>
            <person name="Haga S."/>
            <person name="Miura S."/>
            <person name="Morishita T."/>
            <person name="Kabeya Y."/>
            <person name="Terasawa K."/>
            <person name="Suzuki Y."/>
            <person name="Ishii Y."/>
            <person name="Asakawa S."/>
            <person name="Takano H."/>
            <person name="Ohta N."/>
            <person name="Kuroiwa H."/>
            <person name="Tanaka K."/>
            <person name="Shimizu N."/>
            <person name="Sugano S."/>
            <person name="Sato N."/>
            <person name="Nozaki H."/>
            <person name="Ogasawara N."/>
            <person name="Kohara Y."/>
            <person name="Kuroiwa T."/>
        </authorList>
    </citation>
    <scope>NUCLEOTIDE SEQUENCE [LARGE SCALE GENOMIC DNA]</scope>
    <source>
        <strain evidence="14 15">10D</strain>
    </source>
</reference>
<evidence type="ECO:0000259" key="13">
    <source>
        <dbReference type="PROSITE" id="PS51196"/>
    </source>
</evidence>
<dbReference type="InterPro" id="IPR011130">
    <property type="entry name" value="SecA_preprotein_X-link_dom"/>
</dbReference>